<dbReference type="Pfam" id="PF00459">
    <property type="entry name" value="Inositol_P"/>
    <property type="match status" value="1"/>
</dbReference>
<evidence type="ECO:0000313" key="6">
    <source>
        <dbReference type="Proteomes" id="UP000750711"/>
    </source>
</evidence>
<evidence type="ECO:0008006" key="7">
    <source>
        <dbReference type="Google" id="ProtNLM"/>
    </source>
</evidence>
<proteinExistence type="inferred from homology"/>
<keyword evidence="3 4" id="KW-0460">Magnesium</keyword>
<dbReference type="PROSITE" id="PS00630">
    <property type="entry name" value="IMP_2"/>
    <property type="match status" value="1"/>
</dbReference>
<dbReference type="EMBL" id="JAGHQM010000247">
    <property type="protein sequence ID" value="KAH0563141.1"/>
    <property type="molecule type" value="Genomic_DNA"/>
</dbReference>
<accession>A0A9P8LF98</accession>
<reference evidence="5" key="1">
    <citation type="submission" date="2021-03" db="EMBL/GenBank/DDBJ databases">
        <title>Comparative genomics and phylogenomic investigation of the class Geoglossomycetes provide insights into ecological specialization and systematics.</title>
        <authorList>
            <person name="Melie T."/>
            <person name="Pirro S."/>
            <person name="Miller A.N."/>
            <person name="Quandt A."/>
        </authorList>
    </citation>
    <scope>NUCLEOTIDE SEQUENCE</scope>
    <source>
        <strain evidence="5">CAQ_001_2017</strain>
    </source>
</reference>
<evidence type="ECO:0000256" key="3">
    <source>
        <dbReference type="ARBA" id="ARBA00022842"/>
    </source>
</evidence>
<evidence type="ECO:0000256" key="4">
    <source>
        <dbReference type="PIRSR" id="PIRSR600760-2"/>
    </source>
</evidence>
<evidence type="ECO:0000256" key="2">
    <source>
        <dbReference type="ARBA" id="ARBA00022723"/>
    </source>
</evidence>
<dbReference type="InterPro" id="IPR020550">
    <property type="entry name" value="Inositol_monophosphatase_CS"/>
</dbReference>
<gene>
    <name evidence="5" type="ORF">GP486_002296</name>
</gene>
<dbReference type="PANTHER" id="PTHR20854">
    <property type="entry name" value="INOSITOL MONOPHOSPHATASE"/>
    <property type="match status" value="1"/>
</dbReference>
<dbReference type="Gene3D" id="3.30.540.10">
    <property type="entry name" value="Fructose-1,6-Bisphosphatase, subunit A, domain 1"/>
    <property type="match status" value="1"/>
</dbReference>
<dbReference type="GO" id="GO:0046854">
    <property type="term" value="P:phosphatidylinositol phosphate biosynthetic process"/>
    <property type="evidence" value="ECO:0007669"/>
    <property type="project" value="InterPro"/>
</dbReference>
<dbReference type="InterPro" id="IPR000760">
    <property type="entry name" value="Inositol_monophosphatase-like"/>
</dbReference>
<keyword evidence="2 4" id="KW-0479">Metal-binding</keyword>
<organism evidence="5 6">
    <name type="scientific">Trichoglossum hirsutum</name>
    <dbReference type="NCBI Taxonomy" id="265104"/>
    <lineage>
        <taxon>Eukaryota</taxon>
        <taxon>Fungi</taxon>
        <taxon>Dikarya</taxon>
        <taxon>Ascomycota</taxon>
        <taxon>Pezizomycotina</taxon>
        <taxon>Geoglossomycetes</taxon>
        <taxon>Geoglossales</taxon>
        <taxon>Geoglossaceae</taxon>
        <taxon>Trichoglossum</taxon>
    </lineage>
</organism>
<comment type="cofactor">
    <cofactor evidence="4">
        <name>Mg(2+)</name>
        <dbReference type="ChEBI" id="CHEBI:18420"/>
    </cofactor>
</comment>
<dbReference type="GO" id="GO:0046872">
    <property type="term" value="F:metal ion binding"/>
    <property type="evidence" value="ECO:0007669"/>
    <property type="project" value="UniProtKB-KW"/>
</dbReference>
<evidence type="ECO:0000313" key="5">
    <source>
        <dbReference type="EMBL" id="KAH0563141.1"/>
    </source>
</evidence>
<sequence length="226" mass="24487">MAQQNLKEIHDSLVALAKKAGDLVMTAAPSATTSDTKVNSVDLVTETDVAVEKLVADTLREKYPDYNIRGQGSYRNLTTRLPLNPSPEPLTGLDKALAAVEWGQDRSGPNYEVKWRTFLKLVSAKELDGAMVHGQRMFGSAALNLCAVAAGQLDVYWEGGPWAWDFAAGKLILEEAGGMFVGGNPGDWEPALDGRTVLAVRGAPSGQKQLIEEFWSYVVGRFAYPS</sequence>
<comment type="similarity">
    <text evidence="1">Belongs to the inositol monophosphatase superfamily.</text>
</comment>
<keyword evidence="6" id="KW-1185">Reference proteome</keyword>
<dbReference type="GO" id="GO:0007165">
    <property type="term" value="P:signal transduction"/>
    <property type="evidence" value="ECO:0007669"/>
    <property type="project" value="TreeGrafter"/>
</dbReference>
<dbReference type="AlphaFoldDB" id="A0A9P8LF98"/>
<dbReference type="GO" id="GO:0006020">
    <property type="term" value="P:inositol metabolic process"/>
    <property type="evidence" value="ECO:0007669"/>
    <property type="project" value="TreeGrafter"/>
</dbReference>
<dbReference type="GO" id="GO:0008934">
    <property type="term" value="F:inositol monophosphate 1-phosphatase activity"/>
    <property type="evidence" value="ECO:0007669"/>
    <property type="project" value="TreeGrafter"/>
</dbReference>
<name>A0A9P8LF98_9PEZI</name>
<dbReference type="PANTHER" id="PTHR20854:SF4">
    <property type="entry name" value="INOSITOL-1-MONOPHOSPHATASE-RELATED"/>
    <property type="match status" value="1"/>
</dbReference>
<comment type="caution">
    <text evidence="5">The sequence shown here is derived from an EMBL/GenBank/DDBJ whole genome shotgun (WGS) entry which is preliminary data.</text>
</comment>
<protein>
    <recommendedName>
        <fullName evidence="7">Inositol-phosphate phosphatase</fullName>
    </recommendedName>
</protein>
<evidence type="ECO:0000256" key="1">
    <source>
        <dbReference type="ARBA" id="ARBA00009759"/>
    </source>
</evidence>
<feature type="binding site" evidence="4">
    <location>
        <position position="165"/>
    </location>
    <ligand>
        <name>Mg(2+)</name>
        <dbReference type="ChEBI" id="CHEBI:18420"/>
        <label>1</label>
        <note>catalytic</note>
    </ligand>
</feature>
<dbReference type="Gene3D" id="3.40.190.80">
    <property type="match status" value="1"/>
</dbReference>
<dbReference type="Proteomes" id="UP000750711">
    <property type="component" value="Unassembled WGS sequence"/>
</dbReference>
<dbReference type="SUPFAM" id="SSF56655">
    <property type="entry name" value="Carbohydrate phosphatase"/>
    <property type="match status" value="1"/>
</dbReference>